<gene>
    <name evidence="1" type="ORF">MNB_SUP05-SYMBIONT-7-553</name>
</gene>
<name>A0A1W1E5A7_9ZZZZ</name>
<reference evidence="1" key="1">
    <citation type="submission" date="2016-10" db="EMBL/GenBank/DDBJ databases">
        <authorList>
            <person name="de Groot N.N."/>
        </authorList>
    </citation>
    <scope>NUCLEOTIDE SEQUENCE</scope>
</reference>
<proteinExistence type="predicted"/>
<dbReference type="EMBL" id="FPIA01000113">
    <property type="protein sequence ID" value="SFV89037.1"/>
    <property type="molecule type" value="Genomic_DNA"/>
</dbReference>
<protein>
    <submittedName>
        <fullName evidence="1">Uncharacterized protein</fullName>
    </submittedName>
</protein>
<accession>A0A1W1E5A7</accession>
<organism evidence="1">
    <name type="scientific">hydrothermal vent metagenome</name>
    <dbReference type="NCBI Taxonomy" id="652676"/>
    <lineage>
        <taxon>unclassified sequences</taxon>
        <taxon>metagenomes</taxon>
        <taxon>ecological metagenomes</taxon>
    </lineage>
</organism>
<evidence type="ECO:0000313" key="1">
    <source>
        <dbReference type="EMBL" id="SFV89037.1"/>
    </source>
</evidence>
<dbReference type="AlphaFoldDB" id="A0A1W1E5A7"/>
<sequence>MKNYSQKIIKTTTFAFSIFTFLFSVEAQSIDPLNKYTNTNTNADPVTLASNTNDDVPLGLIFDKKSITVIESGGKSKPSEFTIRLTAKRIGPTYIRVEVDSYKDLIRLTRTPLFGRSYSVLTIKEDEWNVPQTVSVVAVNNYAIEADVDIKINVLSDSNQLLDTVTVTRKNDDMLFSNMSNTTPTKYSATTSPITGRVWLDRNLGATQVATSMLDTNAYGHYYQWGRAAYGHEKSNSTPSNNNTIEACGGGSGKQQYFLIGNGNWDESYTEDWTTPWFDINGTEREQCWAKTTGTIGAICPAGYHIPTKEDYAREASQLNTRAKAFNSFLKMPSAGYRWGGSDQDDTGGDLKNRGSLGLFWTRSPKRRIGDEPRYSYAFNIDTGKSYTNYRNDGLSVRCIKAN</sequence>